<dbReference type="RefSeq" id="WP_145094798.1">
    <property type="nucleotide sequence ID" value="NZ_CP036274.1"/>
</dbReference>
<feature type="transmembrane region" description="Helical" evidence="1">
    <location>
        <begin position="105"/>
        <end position="132"/>
    </location>
</feature>
<reference evidence="2 3" key="1">
    <citation type="submission" date="2019-02" db="EMBL/GenBank/DDBJ databases">
        <title>Deep-cultivation of Planctomycetes and their phenomic and genomic characterization uncovers novel biology.</title>
        <authorList>
            <person name="Wiegand S."/>
            <person name="Jogler M."/>
            <person name="Boedeker C."/>
            <person name="Pinto D."/>
            <person name="Vollmers J."/>
            <person name="Rivas-Marin E."/>
            <person name="Kohn T."/>
            <person name="Peeters S.H."/>
            <person name="Heuer A."/>
            <person name="Rast P."/>
            <person name="Oberbeckmann S."/>
            <person name="Bunk B."/>
            <person name="Jeske O."/>
            <person name="Meyerdierks A."/>
            <person name="Storesund J.E."/>
            <person name="Kallscheuer N."/>
            <person name="Luecker S."/>
            <person name="Lage O.M."/>
            <person name="Pohl T."/>
            <person name="Merkel B.J."/>
            <person name="Hornburger P."/>
            <person name="Mueller R.-W."/>
            <person name="Bruemmer F."/>
            <person name="Labrenz M."/>
            <person name="Spormann A.M."/>
            <person name="Op den Camp H."/>
            <person name="Overmann J."/>
            <person name="Amann R."/>
            <person name="Jetten M.S.M."/>
            <person name="Mascher T."/>
            <person name="Medema M.H."/>
            <person name="Devos D.P."/>
            <person name="Kaster A.-K."/>
            <person name="Ovreas L."/>
            <person name="Rohde M."/>
            <person name="Galperin M.Y."/>
            <person name="Jogler C."/>
        </authorList>
    </citation>
    <scope>NUCLEOTIDE SEQUENCE [LARGE SCALE GENOMIC DNA]</scope>
    <source>
        <strain evidence="2 3">ETA_A8</strain>
    </source>
</reference>
<gene>
    <name evidence="2" type="ORF">ETAA8_51410</name>
</gene>
<dbReference type="KEGG" id="aagg:ETAA8_51410"/>
<keyword evidence="3" id="KW-1185">Reference proteome</keyword>
<name>A0A517YIG4_9BACT</name>
<feature type="transmembrane region" description="Helical" evidence="1">
    <location>
        <begin position="226"/>
        <end position="243"/>
    </location>
</feature>
<dbReference type="Proteomes" id="UP000315017">
    <property type="component" value="Chromosome"/>
</dbReference>
<feature type="transmembrane region" description="Helical" evidence="1">
    <location>
        <begin position="312"/>
        <end position="331"/>
    </location>
</feature>
<organism evidence="2 3">
    <name type="scientific">Anatilimnocola aggregata</name>
    <dbReference type="NCBI Taxonomy" id="2528021"/>
    <lineage>
        <taxon>Bacteria</taxon>
        <taxon>Pseudomonadati</taxon>
        <taxon>Planctomycetota</taxon>
        <taxon>Planctomycetia</taxon>
        <taxon>Pirellulales</taxon>
        <taxon>Pirellulaceae</taxon>
        <taxon>Anatilimnocola</taxon>
    </lineage>
</organism>
<dbReference type="AlphaFoldDB" id="A0A517YIG4"/>
<keyword evidence="1" id="KW-0472">Membrane</keyword>
<keyword evidence="1" id="KW-1133">Transmembrane helix</keyword>
<feature type="transmembrane region" description="Helical" evidence="1">
    <location>
        <begin position="138"/>
        <end position="157"/>
    </location>
</feature>
<evidence type="ECO:0000256" key="1">
    <source>
        <dbReference type="SAM" id="Phobius"/>
    </source>
</evidence>
<feature type="transmembrane region" description="Helical" evidence="1">
    <location>
        <begin position="190"/>
        <end position="219"/>
    </location>
</feature>
<evidence type="ECO:0000313" key="2">
    <source>
        <dbReference type="EMBL" id="QDU30023.1"/>
    </source>
</evidence>
<feature type="transmembrane region" description="Helical" evidence="1">
    <location>
        <begin position="284"/>
        <end position="305"/>
    </location>
</feature>
<evidence type="ECO:0000313" key="3">
    <source>
        <dbReference type="Proteomes" id="UP000315017"/>
    </source>
</evidence>
<dbReference type="EMBL" id="CP036274">
    <property type="protein sequence ID" value="QDU30023.1"/>
    <property type="molecule type" value="Genomic_DNA"/>
</dbReference>
<sequence length="372" mass="40461">MLPQSNRISELSPLYARWVLVVLSLVAVVGGVASWNRGKLPVRDVAPVEAAVAETPDAVAPDLQLYRDMVDAVRRGENYYVAAKPKLIASGFPVRSTFNWRLPTYAWLFALLPGPWAIQALLVLLAVVALVLHFQAEFSARGMAAAVVSSFLLLGVVKWSVDGLAFYTQELWASVLILLSIAAMGKGWQVVAIIAGITALMFRELALPFVFWAGVFAVYHRRWSEAFAWAAGITLFVAFLYWHSQQVAAQLTPADLATNGGGISQWLKFGGLDFVLLTARMNSFLFTAIGPVLFLYLLLGLLGLLSLRDERLNLQFVAAASYLAAFCLVGMEVNFYWGLLYAPLLPAGIAAAGGSLSLLWDRAHAPAAANQE</sequence>
<feature type="transmembrane region" description="Helical" evidence="1">
    <location>
        <begin position="15"/>
        <end position="35"/>
    </location>
</feature>
<dbReference type="OrthoDB" id="8266279at2"/>
<accession>A0A517YIG4</accession>
<feature type="transmembrane region" description="Helical" evidence="1">
    <location>
        <begin position="164"/>
        <end position="184"/>
    </location>
</feature>
<protein>
    <submittedName>
        <fullName evidence="2">Uncharacterized protein</fullName>
    </submittedName>
</protein>
<proteinExistence type="predicted"/>
<keyword evidence="1" id="KW-0812">Transmembrane</keyword>
<feature type="transmembrane region" description="Helical" evidence="1">
    <location>
        <begin position="337"/>
        <end position="360"/>
    </location>
</feature>